<protein>
    <recommendedName>
        <fullName evidence="3">ATPase dynein-related AAA domain-containing protein</fullName>
    </recommendedName>
</protein>
<dbReference type="EMBL" id="JAKZMM010000035">
    <property type="protein sequence ID" value="MCJ2381490.1"/>
    <property type="molecule type" value="Genomic_DNA"/>
</dbReference>
<dbReference type="SUPFAM" id="SSF52540">
    <property type="entry name" value="P-loop containing nucleoside triphosphate hydrolases"/>
    <property type="match status" value="1"/>
</dbReference>
<dbReference type="Proteomes" id="UP001165444">
    <property type="component" value="Unassembled WGS sequence"/>
</dbReference>
<name>A0ABT0C3I7_9BACT</name>
<dbReference type="InterPro" id="IPR052934">
    <property type="entry name" value="Methyl-DNA_Rec/Restrict_Enz"/>
</dbReference>
<evidence type="ECO:0000313" key="2">
    <source>
        <dbReference type="Proteomes" id="UP001165444"/>
    </source>
</evidence>
<gene>
    <name evidence="1" type="ORF">MUN53_12875</name>
</gene>
<sequence length="391" mass="44540">MCEEYKRLFEKKIGTVFDTNPHEVVEQITFNMDTLIKSINETGLFYEYKFIQRYVCSLMTKPFVILSGLAGSGKTRLALAFARVMSENIDQQLCIVPVGADWTNREPLLGYPNALKQGEYMLPESGALQIMMRALRNPQKPYFLVLDEMNLSYVERYFADFLSALESHQEIPLWEKPEECDSEVPAKIALPKNLFIIGTINVDETTYMFSPKVLDRANVIEFKISDDEMNRFLKMDMNVNIEIANGLCANMGQDFVEKSSVKNLENSELAQKTLISFFKVLKKVNAEFGYRSAIEIYRFIANAKACAEGMTEDEILDAAIVQKLLPKLHGSRKKLEPVLKALWGLCMQNAHTAEAIIRENVQYAKFPESADKIQRMMQTALENGFTSFAEA</sequence>
<evidence type="ECO:0000313" key="1">
    <source>
        <dbReference type="EMBL" id="MCJ2381490.1"/>
    </source>
</evidence>
<accession>A0ABT0C3I7</accession>
<comment type="caution">
    <text evidence="1">The sequence shown here is derived from an EMBL/GenBank/DDBJ whole genome shotgun (WGS) entry which is preliminary data.</text>
</comment>
<reference evidence="1 2" key="1">
    <citation type="submission" date="2022-03" db="EMBL/GenBank/DDBJ databases">
        <title>Parabacteroides sp. nov. isolated from swine feces.</title>
        <authorList>
            <person name="Bak J.E."/>
        </authorList>
    </citation>
    <scope>NUCLEOTIDE SEQUENCE [LARGE SCALE GENOMIC DNA]</scope>
    <source>
        <strain evidence="1 2">AGMB00274</strain>
    </source>
</reference>
<proteinExistence type="predicted"/>
<organism evidence="1 2">
    <name type="scientific">Parabacteroides faecalis</name>
    <dbReference type="NCBI Taxonomy" id="2924040"/>
    <lineage>
        <taxon>Bacteria</taxon>
        <taxon>Pseudomonadati</taxon>
        <taxon>Bacteroidota</taxon>
        <taxon>Bacteroidia</taxon>
        <taxon>Bacteroidales</taxon>
        <taxon>Tannerellaceae</taxon>
        <taxon>Parabacteroides</taxon>
    </lineage>
</organism>
<dbReference type="RefSeq" id="WP_243325858.1">
    <property type="nucleotide sequence ID" value="NZ_JAKZMM010000035.1"/>
</dbReference>
<evidence type="ECO:0008006" key="3">
    <source>
        <dbReference type="Google" id="ProtNLM"/>
    </source>
</evidence>
<dbReference type="PANTHER" id="PTHR37291">
    <property type="entry name" value="5-METHYLCYTOSINE-SPECIFIC RESTRICTION ENZYME B"/>
    <property type="match status" value="1"/>
</dbReference>
<dbReference type="Gene3D" id="3.40.50.300">
    <property type="entry name" value="P-loop containing nucleotide triphosphate hydrolases"/>
    <property type="match status" value="1"/>
</dbReference>
<dbReference type="PANTHER" id="PTHR37291:SF1">
    <property type="entry name" value="TYPE IV METHYL-DIRECTED RESTRICTION ENZYME ECOKMCRB SUBUNIT"/>
    <property type="match status" value="1"/>
</dbReference>
<keyword evidence="2" id="KW-1185">Reference proteome</keyword>
<dbReference type="InterPro" id="IPR027417">
    <property type="entry name" value="P-loop_NTPase"/>
</dbReference>